<sequence>MRFHLRVDSGPAHPKTEYLYCI</sequence>
<organism evidence="1">
    <name type="scientific">Anguilla anguilla</name>
    <name type="common">European freshwater eel</name>
    <name type="synonym">Muraena anguilla</name>
    <dbReference type="NCBI Taxonomy" id="7936"/>
    <lineage>
        <taxon>Eukaryota</taxon>
        <taxon>Metazoa</taxon>
        <taxon>Chordata</taxon>
        <taxon>Craniata</taxon>
        <taxon>Vertebrata</taxon>
        <taxon>Euteleostomi</taxon>
        <taxon>Actinopterygii</taxon>
        <taxon>Neopterygii</taxon>
        <taxon>Teleostei</taxon>
        <taxon>Anguilliformes</taxon>
        <taxon>Anguillidae</taxon>
        <taxon>Anguilla</taxon>
    </lineage>
</organism>
<name>A0A0E9RFT2_ANGAN</name>
<protein>
    <submittedName>
        <fullName evidence="1">Uncharacterized protein</fullName>
    </submittedName>
</protein>
<accession>A0A0E9RFT2</accession>
<dbReference type="EMBL" id="GBXM01080581">
    <property type="protein sequence ID" value="JAH27996.1"/>
    <property type="molecule type" value="Transcribed_RNA"/>
</dbReference>
<proteinExistence type="predicted"/>
<reference evidence="1" key="1">
    <citation type="submission" date="2014-11" db="EMBL/GenBank/DDBJ databases">
        <authorList>
            <person name="Amaro Gonzalez C."/>
        </authorList>
    </citation>
    <scope>NUCLEOTIDE SEQUENCE</scope>
</reference>
<evidence type="ECO:0000313" key="1">
    <source>
        <dbReference type="EMBL" id="JAH27996.1"/>
    </source>
</evidence>
<dbReference type="AlphaFoldDB" id="A0A0E9RFT2"/>
<reference evidence="1" key="2">
    <citation type="journal article" date="2015" name="Fish Shellfish Immunol.">
        <title>Early steps in the European eel (Anguilla anguilla)-Vibrio vulnificus interaction in the gills: Role of the RtxA13 toxin.</title>
        <authorList>
            <person name="Callol A."/>
            <person name="Pajuelo D."/>
            <person name="Ebbesson L."/>
            <person name="Teles M."/>
            <person name="MacKenzie S."/>
            <person name="Amaro C."/>
        </authorList>
    </citation>
    <scope>NUCLEOTIDE SEQUENCE</scope>
</reference>